<dbReference type="Pfam" id="PF05721">
    <property type="entry name" value="PhyH"/>
    <property type="match status" value="1"/>
</dbReference>
<dbReference type="Gene3D" id="2.60.120.620">
    <property type="entry name" value="q2cbj1_9rhob like domain"/>
    <property type="match status" value="1"/>
</dbReference>
<organism evidence="1">
    <name type="scientific">Caldilineaceae bacterium SB0664_bin_27</name>
    <dbReference type="NCBI Taxonomy" id="2605260"/>
    <lineage>
        <taxon>Bacteria</taxon>
        <taxon>Bacillati</taxon>
        <taxon>Chloroflexota</taxon>
        <taxon>Caldilineae</taxon>
        <taxon>Caldilineales</taxon>
        <taxon>Caldilineaceae</taxon>
    </lineage>
</organism>
<sequence>MPAVPNCRDRLPTNSGVQAMQSANGNEAQVQRKALTEEQINRFWIDGYLTIGKILEDDEIELLRREYDHEFERARKGQNPRFRNLSIEDTDDVEAKNQAESQMLQIMQMCEYNIHFRRLLYDDRILDMVEDLIGPNIQLFHDQALFKPAHHGGPVHWHQDNAYWKCSPPNLVSCWLTLDDVDIHNGAMQFIPGSHFHSVDHEDSADDSVLLDYGDNVDQSQAAVIALPAGGVTLHHCQTLHYTAPNVTDNQRRAFAIHFMTPGTKSLREMQYLGVSFERPVLRMRV</sequence>
<gene>
    <name evidence="1" type="ORF">F4Y42_12970</name>
</gene>
<comment type="caution">
    <text evidence="1">The sequence shown here is derived from an EMBL/GenBank/DDBJ whole genome shotgun (WGS) entry which is preliminary data.</text>
</comment>
<dbReference type="EMBL" id="VXRG01000107">
    <property type="protein sequence ID" value="MXY94346.1"/>
    <property type="molecule type" value="Genomic_DNA"/>
</dbReference>
<dbReference type="SUPFAM" id="SSF51197">
    <property type="entry name" value="Clavaminate synthase-like"/>
    <property type="match status" value="1"/>
</dbReference>
<dbReference type="PANTHER" id="PTHR20883">
    <property type="entry name" value="PHYTANOYL-COA DIOXYGENASE DOMAIN CONTAINING 1"/>
    <property type="match status" value="1"/>
</dbReference>
<name>A0A6B0YTB8_9CHLR</name>
<keyword evidence="1" id="KW-0223">Dioxygenase</keyword>
<keyword evidence="1" id="KW-0560">Oxidoreductase</keyword>
<proteinExistence type="predicted"/>
<reference evidence="1" key="1">
    <citation type="submission" date="2019-09" db="EMBL/GenBank/DDBJ databases">
        <title>Characterisation of the sponge microbiome using genome-centric metagenomics.</title>
        <authorList>
            <person name="Engelberts J.P."/>
            <person name="Robbins S.J."/>
            <person name="De Goeij J.M."/>
            <person name="Aranda M."/>
            <person name="Bell S.C."/>
            <person name="Webster N.S."/>
        </authorList>
    </citation>
    <scope>NUCLEOTIDE SEQUENCE</scope>
    <source>
        <strain evidence="1">SB0664_bin_27</strain>
    </source>
</reference>
<accession>A0A6B0YTB8</accession>
<protein>
    <submittedName>
        <fullName evidence="1">Phytanoyl-CoA dioxygenase family protein</fullName>
    </submittedName>
</protein>
<dbReference type="InterPro" id="IPR008775">
    <property type="entry name" value="Phytyl_CoA_dOase-like"/>
</dbReference>
<dbReference type="GO" id="GO:0005506">
    <property type="term" value="F:iron ion binding"/>
    <property type="evidence" value="ECO:0007669"/>
    <property type="project" value="UniProtKB-ARBA"/>
</dbReference>
<evidence type="ECO:0000313" key="1">
    <source>
        <dbReference type="EMBL" id="MXY94346.1"/>
    </source>
</evidence>
<dbReference type="GO" id="GO:0016706">
    <property type="term" value="F:2-oxoglutarate-dependent dioxygenase activity"/>
    <property type="evidence" value="ECO:0007669"/>
    <property type="project" value="UniProtKB-ARBA"/>
</dbReference>
<dbReference type="PANTHER" id="PTHR20883:SF46">
    <property type="entry name" value="PHYTANOYL-COA HYDROXYLASE"/>
    <property type="match status" value="1"/>
</dbReference>
<dbReference type="AlphaFoldDB" id="A0A6B0YTB8"/>